<feature type="region of interest" description="Disordered" evidence="1">
    <location>
        <begin position="27"/>
        <end position="105"/>
    </location>
</feature>
<evidence type="ECO:0000256" key="1">
    <source>
        <dbReference type="SAM" id="MobiDB-lite"/>
    </source>
</evidence>
<dbReference type="Proteomes" id="UP000218231">
    <property type="component" value="Unassembled WGS sequence"/>
</dbReference>
<comment type="caution">
    <text evidence="2">The sequence shown here is derived from an EMBL/GenBank/DDBJ whole genome shotgun (WGS) entry which is preliminary data.</text>
</comment>
<dbReference type="EMBL" id="LIAE01007462">
    <property type="protein sequence ID" value="PAV79173.1"/>
    <property type="molecule type" value="Genomic_DNA"/>
</dbReference>
<keyword evidence="3" id="KW-1185">Reference proteome</keyword>
<evidence type="ECO:0000313" key="3">
    <source>
        <dbReference type="Proteomes" id="UP000218231"/>
    </source>
</evidence>
<name>A0A2A2KZC1_9BILA</name>
<accession>A0A2A2KZC1</accession>
<reference evidence="2 3" key="1">
    <citation type="journal article" date="2017" name="Curr. Biol.">
        <title>Genome architecture and evolution of a unichromosomal asexual nematode.</title>
        <authorList>
            <person name="Fradin H."/>
            <person name="Zegar C."/>
            <person name="Gutwein M."/>
            <person name="Lucas J."/>
            <person name="Kovtun M."/>
            <person name="Corcoran D."/>
            <person name="Baugh L.R."/>
            <person name="Kiontke K."/>
            <person name="Gunsalus K."/>
            <person name="Fitch D.H."/>
            <person name="Piano F."/>
        </authorList>
    </citation>
    <scope>NUCLEOTIDE SEQUENCE [LARGE SCALE GENOMIC DNA]</scope>
    <source>
        <strain evidence="2">PF1309</strain>
    </source>
</reference>
<gene>
    <name evidence="2" type="ORF">WR25_24178</name>
</gene>
<sequence length="139" mass="14961">MKGISYLIDRFVEIGREGGKQVEVKGEAGNLLADGQAKRKGGGGREESCSSEATLPHLPSGIASGKLPWVLSSLRQTTAARPHRSPSPSPFSSYLSTSSSSSSSSSSFHSTLYLSAFHTHSRPFTIRFHCFMHTSLTMN</sequence>
<feature type="compositionally biased region" description="Low complexity" evidence="1">
    <location>
        <begin position="90"/>
        <end position="105"/>
    </location>
</feature>
<evidence type="ECO:0000313" key="2">
    <source>
        <dbReference type="EMBL" id="PAV79173.1"/>
    </source>
</evidence>
<protein>
    <submittedName>
        <fullName evidence="2">Uncharacterized protein</fullName>
    </submittedName>
</protein>
<dbReference type="AlphaFoldDB" id="A0A2A2KZC1"/>
<proteinExistence type="predicted"/>
<organism evidence="2 3">
    <name type="scientific">Diploscapter pachys</name>
    <dbReference type="NCBI Taxonomy" id="2018661"/>
    <lineage>
        <taxon>Eukaryota</taxon>
        <taxon>Metazoa</taxon>
        <taxon>Ecdysozoa</taxon>
        <taxon>Nematoda</taxon>
        <taxon>Chromadorea</taxon>
        <taxon>Rhabditida</taxon>
        <taxon>Rhabditina</taxon>
        <taxon>Rhabditomorpha</taxon>
        <taxon>Rhabditoidea</taxon>
        <taxon>Rhabditidae</taxon>
        <taxon>Diploscapter</taxon>
    </lineage>
</organism>